<evidence type="ECO:0000313" key="2">
    <source>
        <dbReference type="Proteomes" id="UP001055072"/>
    </source>
</evidence>
<reference evidence="1" key="1">
    <citation type="journal article" date="2021" name="Environ. Microbiol.">
        <title>Gene family expansions and transcriptome signatures uncover fungal adaptations to wood decay.</title>
        <authorList>
            <person name="Hage H."/>
            <person name="Miyauchi S."/>
            <person name="Viragh M."/>
            <person name="Drula E."/>
            <person name="Min B."/>
            <person name="Chaduli D."/>
            <person name="Navarro D."/>
            <person name="Favel A."/>
            <person name="Norest M."/>
            <person name="Lesage-Meessen L."/>
            <person name="Balint B."/>
            <person name="Merenyi Z."/>
            <person name="de Eugenio L."/>
            <person name="Morin E."/>
            <person name="Martinez A.T."/>
            <person name="Baldrian P."/>
            <person name="Stursova M."/>
            <person name="Martinez M.J."/>
            <person name="Novotny C."/>
            <person name="Magnuson J.K."/>
            <person name="Spatafora J.W."/>
            <person name="Maurice S."/>
            <person name="Pangilinan J."/>
            <person name="Andreopoulos W."/>
            <person name="LaButti K."/>
            <person name="Hundley H."/>
            <person name="Na H."/>
            <person name="Kuo A."/>
            <person name="Barry K."/>
            <person name="Lipzen A."/>
            <person name="Henrissat B."/>
            <person name="Riley R."/>
            <person name="Ahrendt S."/>
            <person name="Nagy L.G."/>
            <person name="Grigoriev I.V."/>
            <person name="Martin F."/>
            <person name="Rosso M.N."/>
        </authorList>
    </citation>
    <scope>NUCLEOTIDE SEQUENCE</scope>
    <source>
        <strain evidence="1">CBS 384.51</strain>
    </source>
</reference>
<gene>
    <name evidence="1" type="ORF">BDY19DRAFT_998162</name>
</gene>
<organism evidence="1 2">
    <name type="scientific">Irpex rosettiformis</name>
    <dbReference type="NCBI Taxonomy" id="378272"/>
    <lineage>
        <taxon>Eukaryota</taxon>
        <taxon>Fungi</taxon>
        <taxon>Dikarya</taxon>
        <taxon>Basidiomycota</taxon>
        <taxon>Agaricomycotina</taxon>
        <taxon>Agaricomycetes</taxon>
        <taxon>Polyporales</taxon>
        <taxon>Irpicaceae</taxon>
        <taxon>Irpex</taxon>
    </lineage>
</organism>
<proteinExistence type="predicted"/>
<sequence length="200" mass="22508">MWRQNLHKEHEHFAQTVGSDKEEYALVMDTSFGHDLLYTNKRYCDIHNQQAPSGGEHAQLTSMMHDAGIPPQNPNTSNTDTASDEDGLNVDPDLGLADEAQPACPSADDSEEIDVLSLLCNQLRALFAQELVAPLERKRLINTYYENNGNCWICSLCCEFTHDSAATHVWGSCNKLEYHMKVHTPWHDLQLKMVSKGGHK</sequence>
<protein>
    <submittedName>
        <fullName evidence="1">Uncharacterized protein</fullName>
    </submittedName>
</protein>
<name>A0ACB8TPI1_9APHY</name>
<evidence type="ECO:0000313" key="1">
    <source>
        <dbReference type="EMBL" id="KAI0083968.1"/>
    </source>
</evidence>
<accession>A0ACB8TPI1</accession>
<keyword evidence="2" id="KW-1185">Reference proteome</keyword>
<dbReference type="Proteomes" id="UP001055072">
    <property type="component" value="Unassembled WGS sequence"/>
</dbReference>
<comment type="caution">
    <text evidence="1">The sequence shown here is derived from an EMBL/GenBank/DDBJ whole genome shotgun (WGS) entry which is preliminary data.</text>
</comment>
<dbReference type="EMBL" id="MU274950">
    <property type="protein sequence ID" value="KAI0083968.1"/>
    <property type="molecule type" value="Genomic_DNA"/>
</dbReference>